<sequence length="64" mass="6966">MDMLSPHSIQCPYCGEHIEILVDASAGDQQYIEDCQVCCRPISVAVWIGADEDVHVSVTGEDDA</sequence>
<comment type="caution">
    <text evidence="1">The sequence shown here is derived from an EMBL/GenBank/DDBJ whole genome shotgun (WGS) entry which is preliminary data.</text>
</comment>
<dbReference type="InterPro" id="IPR017143">
    <property type="entry name" value="UCP037225"/>
</dbReference>
<dbReference type="PIRSF" id="PIRSF037225">
    <property type="entry name" value="UCP037225"/>
    <property type="match status" value="1"/>
</dbReference>
<dbReference type="Pfam" id="PF14255">
    <property type="entry name" value="Zn_ribbon_21"/>
    <property type="match status" value="1"/>
</dbReference>
<evidence type="ECO:0000313" key="1">
    <source>
        <dbReference type="EMBL" id="GGA24640.1"/>
    </source>
</evidence>
<evidence type="ECO:0000313" key="2">
    <source>
        <dbReference type="Proteomes" id="UP000620046"/>
    </source>
</evidence>
<dbReference type="Proteomes" id="UP000620046">
    <property type="component" value="Unassembled WGS sequence"/>
</dbReference>
<proteinExistence type="predicted"/>
<dbReference type="InterPro" id="IPR025990">
    <property type="entry name" value="zinc_ribbon_bacterial"/>
</dbReference>
<protein>
    <recommendedName>
        <fullName evidence="3">CPXCG motif-containing cysteine-rich protein</fullName>
    </recommendedName>
</protein>
<reference evidence="2" key="1">
    <citation type="journal article" date="2019" name="Int. J. Syst. Evol. Microbiol.">
        <title>The Global Catalogue of Microorganisms (GCM) 10K type strain sequencing project: providing services to taxonomists for standard genome sequencing and annotation.</title>
        <authorList>
            <consortium name="The Broad Institute Genomics Platform"/>
            <consortium name="The Broad Institute Genome Sequencing Center for Infectious Disease"/>
            <person name="Wu L."/>
            <person name="Ma J."/>
        </authorList>
    </citation>
    <scope>NUCLEOTIDE SEQUENCE [LARGE SCALE GENOMIC DNA]</scope>
    <source>
        <strain evidence="2">CGMCC 1.15439</strain>
    </source>
</reference>
<dbReference type="EMBL" id="BMJA01000001">
    <property type="protein sequence ID" value="GGA24640.1"/>
    <property type="molecule type" value="Genomic_DNA"/>
</dbReference>
<evidence type="ECO:0008006" key="3">
    <source>
        <dbReference type="Google" id="ProtNLM"/>
    </source>
</evidence>
<organism evidence="1 2">
    <name type="scientific">Dyella nitratireducens</name>
    <dbReference type="NCBI Taxonomy" id="1849580"/>
    <lineage>
        <taxon>Bacteria</taxon>
        <taxon>Pseudomonadati</taxon>
        <taxon>Pseudomonadota</taxon>
        <taxon>Gammaproteobacteria</taxon>
        <taxon>Lysobacterales</taxon>
        <taxon>Rhodanobacteraceae</taxon>
        <taxon>Dyella</taxon>
    </lineage>
</organism>
<name>A0ABQ1FQ73_9GAMM</name>
<gene>
    <name evidence="1" type="ORF">GCM10010981_11390</name>
</gene>
<keyword evidence="2" id="KW-1185">Reference proteome</keyword>
<accession>A0ABQ1FQ73</accession>